<keyword evidence="3" id="KW-1185">Reference proteome</keyword>
<organism evidence="2 3">
    <name type="scientific">Phytophthora megakarya</name>
    <dbReference type="NCBI Taxonomy" id="4795"/>
    <lineage>
        <taxon>Eukaryota</taxon>
        <taxon>Sar</taxon>
        <taxon>Stramenopiles</taxon>
        <taxon>Oomycota</taxon>
        <taxon>Peronosporomycetes</taxon>
        <taxon>Peronosporales</taxon>
        <taxon>Peronosporaceae</taxon>
        <taxon>Phytophthora</taxon>
    </lineage>
</organism>
<protein>
    <submittedName>
        <fullName evidence="2">Uncharacterized protein</fullName>
    </submittedName>
</protein>
<dbReference type="Proteomes" id="UP000198211">
    <property type="component" value="Unassembled WGS sequence"/>
</dbReference>
<proteinExistence type="predicted"/>
<sequence length="110" mass="11740">MASFEPGASTQIAPVPSEPTTDAASRRPISVPQRLDSAATSGLSALKAEPIIQSRHGTKYEERSTTVEACYITSTSFPEGAKKAKGDYNPPTGSPASRKPNVQCLWHPNR</sequence>
<dbReference type="EMBL" id="NBNE01003856">
    <property type="protein sequence ID" value="OWZ06699.1"/>
    <property type="molecule type" value="Genomic_DNA"/>
</dbReference>
<evidence type="ECO:0000256" key="1">
    <source>
        <dbReference type="SAM" id="MobiDB-lite"/>
    </source>
</evidence>
<feature type="compositionally biased region" description="Polar residues" evidence="1">
    <location>
        <begin position="8"/>
        <end position="23"/>
    </location>
</feature>
<accession>A0A225VNW2</accession>
<dbReference type="OrthoDB" id="10590551at2759"/>
<name>A0A225VNW2_9STRA</name>
<feature type="region of interest" description="Disordered" evidence="1">
    <location>
        <begin position="1"/>
        <end position="42"/>
    </location>
</feature>
<evidence type="ECO:0000313" key="3">
    <source>
        <dbReference type="Proteomes" id="UP000198211"/>
    </source>
</evidence>
<reference evidence="3" key="1">
    <citation type="submission" date="2017-03" db="EMBL/GenBank/DDBJ databases">
        <title>Phytopthora megakarya and P. palmivora, two closely related causual agents of cacao black pod achieved similar genome size and gene model numbers by different mechanisms.</title>
        <authorList>
            <person name="Ali S."/>
            <person name="Shao J."/>
            <person name="Larry D.J."/>
            <person name="Kronmiller B."/>
            <person name="Shen D."/>
            <person name="Strem M.D."/>
            <person name="Melnick R.L."/>
            <person name="Guiltinan M.J."/>
            <person name="Tyler B.M."/>
            <person name="Meinhardt L.W."/>
            <person name="Bailey B.A."/>
        </authorList>
    </citation>
    <scope>NUCLEOTIDE SEQUENCE [LARGE SCALE GENOMIC DNA]</scope>
    <source>
        <strain evidence="3">zdho120</strain>
    </source>
</reference>
<evidence type="ECO:0000313" key="2">
    <source>
        <dbReference type="EMBL" id="OWZ06699.1"/>
    </source>
</evidence>
<comment type="caution">
    <text evidence="2">The sequence shown here is derived from an EMBL/GenBank/DDBJ whole genome shotgun (WGS) entry which is preliminary data.</text>
</comment>
<gene>
    <name evidence="2" type="ORF">PHMEG_00021018</name>
</gene>
<feature type="region of interest" description="Disordered" evidence="1">
    <location>
        <begin position="79"/>
        <end position="110"/>
    </location>
</feature>
<dbReference type="AlphaFoldDB" id="A0A225VNW2"/>